<dbReference type="AlphaFoldDB" id="A0A839S1Z5"/>
<keyword evidence="3" id="KW-1185">Reference proteome</keyword>
<accession>A0A839S1Z5</accession>
<name>A0A839S1Z5_9PSEU</name>
<evidence type="ECO:0000313" key="2">
    <source>
        <dbReference type="EMBL" id="MBB3051412.1"/>
    </source>
</evidence>
<dbReference type="InterPro" id="IPR056362">
    <property type="entry name" value="AtuA-like_ferredoxin_dom"/>
</dbReference>
<organism evidence="2 3">
    <name type="scientific">Prauserella isguenensis</name>
    <dbReference type="NCBI Taxonomy" id="1470180"/>
    <lineage>
        <taxon>Bacteria</taxon>
        <taxon>Bacillati</taxon>
        <taxon>Actinomycetota</taxon>
        <taxon>Actinomycetes</taxon>
        <taxon>Pseudonocardiales</taxon>
        <taxon>Pseudonocardiaceae</taxon>
        <taxon>Prauserella</taxon>
    </lineage>
</organism>
<gene>
    <name evidence="2" type="ORF">FHS23_002435</name>
</gene>
<dbReference type="Proteomes" id="UP000550714">
    <property type="component" value="Unassembled WGS sequence"/>
</dbReference>
<comment type="caution">
    <text evidence="2">The sequence shown here is derived from an EMBL/GenBank/DDBJ whole genome shotgun (WGS) entry which is preliminary data.</text>
</comment>
<dbReference type="RefSeq" id="WP_246381949.1">
    <property type="nucleotide sequence ID" value="NZ_JACHWU010000002.1"/>
</dbReference>
<sequence>MTERTGTTDSATGDDATMTVDELADVRAGDKGDTLMLAVLPRDDVAFTVLERRLTADVVAAHFAPLVTGEVGRSVVPGLPALVFRLPGVLGGGVTGSAVLDGHGKTLSYRLLTLELG</sequence>
<evidence type="ECO:0000313" key="3">
    <source>
        <dbReference type="Proteomes" id="UP000550714"/>
    </source>
</evidence>
<evidence type="ECO:0000259" key="1">
    <source>
        <dbReference type="Pfam" id="PF23544"/>
    </source>
</evidence>
<protein>
    <recommendedName>
        <fullName evidence="1">AtuA-like ferredoxin-fold domain-containing protein</fullName>
    </recommendedName>
</protein>
<reference evidence="2 3" key="1">
    <citation type="submission" date="2020-08" db="EMBL/GenBank/DDBJ databases">
        <title>Genomic Encyclopedia of Type Strains, Phase III (KMG-III): the genomes of soil and plant-associated and newly described type strains.</title>
        <authorList>
            <person name="Whitman W."/>
        </authorList>
    </citation>
    <scope>NUCLEOTIDE SEQUENCE [LARGE SCALE GENOMIC DNA]</scope>
    <source>
        <strain evidence="2 3">CECT 8577</strain>
    </source>
</reference>
<dbReference type="EMBL" id="JACHWU010000002">
    <property type="protein sequence ID" value="MBB3051412.1"/>
    <property type="molecule type" value="Genomic_DNA"/>
</dbReference>
<feature type="domain" description="AtuA-like ferredoxin-fold" evidence="1">
    <location>
        <begin position="18"/>
        <end position="115"/>
    </location>
</feature>
<proteinExistence type="predicted"/>
<dbReference type="Pfam" id="PF23544">
    <property type="entry name" value="AtuA_ferredoxin"/>
    <property type="match status" value="1"/>
</dbReference>